<proteinExistence type="predicted"/>
<organism evidence="2">
    <name type="scientific">Candidatus Kentrum sp. TUN</name>
    <dbReference type="NCBI Taxonomy" id="2126343"/>
    <lineage>
        <taxon>Bacteria</taxon>
        <taxon>Pseudomonadati</taxon>
        <taxon>Pseudomonadota</taxon>
        <taxon>Gammaproteobacteria</taxon>
        <taxon>Candidatus Kentrum</taxon>
    </lineage>
</organism>
<evidence type="ECO:0000313" key="2">
    <source>
        <dbReference type="EMBL" id="VFK64994.1"/>
    </source>
</evidence>
<dbReference type="EMBL" id="CAADFV010000143">
    <property type="protein sequence ID" value="VFK67369.1"/>
    <property type="molecule type" value="Genomic_DNA"/>
</dbReference>
<dbReference type="EMBL" id="CAADFY010000145">
    <property type="protein sequence ID" value="VFK58511.1"/>
    <property type="molecule type" value="Genomic_DNA"/>
</dbReference>
<evidence type="ECO:0000313" key="3">
    <source>
        <dbReference type="EMBL" id="VFK67369.1"/>
    </source>
</evidence>
<accession>A0A451AGA2</accession>
<evidence type="ECO:0000313" key="1">
    <source>
        <dbReference type="EMBL" id="VFK58511.1"/>
    </source>
</evidence>
<reference evidence="2" key="1">
    <citation type="submission" date="2019-02" db="EMBL/GenBank/DDBJ databases">
        <authorList>
            <person name="Gruber-Vodicka R. H."/>
            <person name="Seah K. B. B."/>
        </authorList>
    </citation>
    <scope>NUCLEOTIDE SEQUENCE</scope>
    <source>
        <strain evidence="2">BECK_BY1</strain>
        <strain evidence="3">BECK_BY2</strain>
        <strain evidence="1">BECK_BY3</strain>
    </source>
</reference>
<dbReference type="AlphaFoldDB" id="A0A451AGA2"/>
<dbReference type="EMBL" id="CAADFX010000305">
    <property type="protein sequence ID" value="VFK64994.1"/>
    <property type="molecule type" value="Genomic_DNA"/>
</dbReference>
<sequence>MDARTALIDALLTQDLQPAAYRDITSPLPATLLAHRMGVDEAVFLARNAVRHPLFVVGRVYG</sequence>
<protein>
    <submittedName>
        <fullName evidence="2">Uncharacterized protein</fullName>
    </submittedName>
</protein>
<name>A0A451AGA2_9GAMM</name>
<gene>
    <name evidence="2" type="ORF">BECKTUN1418D_GA0071000_13052</name>
    <name evidence="3" type="ORF">BECKTUN1418E_GA0071001_114312</name>
    <name evidence="1" type="ORF">BECKTUN1418F_GA0071002_114512</name>
</gene>